<accession>U5EMN3</accession>
<sequence length="104" mass="11307">MGTAALRIAMIATRIRSLTAVRRFADGLHARSLTVALGDGWPRVRSADGRHARMRMAARPFLGGCAPAVRVVLAVPAGRARAVWRHWRSVLWGRPRDGCRLAGG</sequence>
<comment type="caution">
    <text evidence="1">The sequence shown here is derived from an EMBL/GenBank/DDBJ whole genome shotgun (WGS) entry which is preliminary data.</text>
</comment>
<dbReference type="EMBL" id="BAFO02000032">
    <property type="protein sequence ID" value="GAD86344.1"/>
    <property type="molecule type" value="Genomic_DNA"/>
</dbReference>
<evidence type="ECO:0000313" key="2">
    <source>
        <dbReference type="Proteomes" id="UP000017048"/>
    </source>
</evidence>
<evidence type="ECO:0000313" key="1">
    <source>
        <dbReference type="EMBL" id="GAD86344.1"/>
    </source>
</evidence>
<reference evidence="1 2" key="1">
    <citation type="journal article" date="2014" name="BMC Genomics">
        <title>Genome based analysis of type-I polyketide synthase and nonribosomal peptide synthetase gene clusters in seven strains of five representative Nocardia species.</title>
        <authorList>
            <person name="Komaki H."/>
            <person name="Ichikawa N."/>
            <person name="Hosoyama A."/>
            <person name="Takahashi-Nakaguchi A."/>
            <person name="Matsuzawa T."/>
            <person name="Suzuki K."/>
            <person name="Fujita N."/>
            <person name="Gonoi T."/>
        </authorList>
    </citation>
    <scope>NUCLEOTIDE SEQUENCE [LARGE SCALE GENOMIC DNA]</scope>
    <source>
        <strain evidence="1 2">NBRC 15531</strain>
    </source>
</reference>
<dbReference type="AlphaFoldDB" id="U5EMN3"/>
<dbReference type="Proteomes" id="UP000017048">
    <property type="component" value="Unassembled WGS sequence"/>
</dbReference>
<keyword evidence="2" id="KW-1185">Reference proteome</keyword>
<organism evidence="1 2">
    <name type="scientific">Nocardia asteroides NBRC 15531</name>
    <dbReference type="NCBI Taxonomy" id="1110697"/>
    <lineage>
        <taxon>Bacteria</taxon>
        <taxon>Bacillati</taxon>
        <taxon>Actinomycetota</taxon>
        <taxon>Actinomycetes</taxon>
        <taxon>Mycobacteriales</taxon>
        <taxon>Nocardiaceae</taxon>
        <taxon>Nocardia</taxon>
    </lineage>
</organism>
<name>U5EMN3_NOCAS</name>
<protein>
    <submittedName>
        <fullName evidence="1">Uncharacterized protein</fullName>
    </submittedName>
</protein>
<proteinExistence type="predicted"/>
<gene>
    <name evidence="1" type="ORF">NCAST_32_08310</name>
</gene>